<dbReference type="Proteomes" id="UP000325832">
    <property type="component" value="Genome"/>
</dbReference>
<protein>
    <submittedName>
        <fullName evidence="1">Uncharacterized protein</fullName>
    </submittedName>
</protein>
<evidence type="ECO:0000313" key="1">
    <source>
        <dbReference type="EMBL" id="QFG08171.1"/>
    </source>
</evidence>
<sequence length="55" mass="5847">MADVTITHPDAPGVTFTLSSSGTGADMFTLRAHSDDMQDELGNPKLLTEVGFPRP</sequence>
<organism evidence="1 2">
    <name type="scientific">Gordonia phage GretelLyn</name>
    <dbReference type="NCBI Taxonomy" id="2599844"/>
    <lineage>
        <taxon>Viruses</taxon>
        <taxon>Duplodnaviria</taxon>
        <taxon>Heunggongvirae</taxon>
        <taxon>Uroviricota</taxon>
        <taxon>Caudoviricetes</taxon>
        <taxon>Dovevirinae</taxon>
        <taxon>Lambovirus</taxon>
        <taxon>Lambovirus sadboi</taxon>
    </lineage>
</organism>
<dbReference type="EMBL" id="MN234162">
    <property type="protein sequence ID" value="QFG08171.1"/>
    <property type="molecule type" value="Genomic_DNA"/>
</dbReference>
<reference evidence="1 2" key="1">
    <citation type="submission" date="2019-07" db="EMBL/GenBank/DDBJ databases">
        <authorList>
            <person name="Lauer M.J."/>
            <person name="Stoner T.H."/>
            <person name="Garlena R.A."/>
            <person name="Russell D.A."/>
            <person name="Pope W.H."/>
            <person name="Jacobs-Sera D."/>
            <person name="Hatfull G.F."/>
        </authorList>
    </citation>
    <scope>NUCLEOTIDE SEQUENCE [LARGE SCALE GENOMIC DNA]</scope>
</reference>
<accession>A0A5J6TBA6</accession>
<name>A0A5J6TBA6_9CAUD</name>
<evidence type="ECO:0000313" key="2">
    <source>
        <dbReference type="Proteomes" id="UP000325832"/>
    </source>
</evidence>
<proteinExistence type="predicted"/>
<gene>
    <name evidence="1" type="primary">32</name>
    <name evidence="1" type="ORF">PBI_GRETELLYN_32</name>
</gene>